<evidence type="ECO:0000313" key="2">
    <source>
        <dbReference type="Proteomes" id="UP001595420"/>
    </source>
</evidence>
<comment type="caution">
    <text evidence="1">The sequence shown here is derived from an EMBL/GenBank/DDBJ whole genome shotgun (WGS) entry which is preliminary data.</text>
</comment>
<proteinExistence type="predicted"/>
<dbReference type="EMBL" id="JBHRSB010000003">
    <property type="protein sequence ID" value="MFC3000907.1"/>
    <property type="molecule type" value="Genomic_DNA"/>
</dbReference>
<dbReference type="RefSeq" id="WP_216836969.1">
    <property type="nucleotide sequence ID" value="NZ_JAFNJS010000003.1"/>
</dbReference>
<accession>A0ABV7BT68</accession>
<dbReference type="Proteomes" id="UP001595420">
    <property type="component" value="Unassembled WGS sequence"/>
</dbReference>
<evidence type="ECO:0000313" key="1">
    <source>
        <dbReference type="EMBL" id="MFC3000907.1"/>
    </source>
</evidence>
<sequence>MAKDPGEEPAPGAHSAEFLSLQALPPALAQIPRAVLEEDRTPGVLSGAIAAYRAPGISVTIYLFRRSAEPVPEGPDSLPVLSKLISASAAAREVLGQRLGPRVEARLARMAVRGAIVLCSQDIYRAGPNAVQDFTCVASQDGRLLKLRATFRTLPEEQDQAQRAIASMLDRVRGHLSGGGAAGAIRT</sequence>
<evidence type="ECO:0008006" key="3">
    <source>
        <dbReference type="Google" id="ProtNLM"/>
    </source>
</evidence>
<reference evidence="2" key="1">
    <citation type="journal article" date="2019" name="Int. J. Syst. Evol. Microbiol.">
        <title>The Global Catalogue of Microorganisms (GCM) 10K type strain sequencing project: providing services to taxonomists for standard genome sequencing and annotation.</title>
        <authorList>
            <consortium name="The Broad Institute Genomics Platform"/>
            <consortium name="The Broad Institute Genome Sequencing Center for Infectious Disease"/>
            <person name="Wu L."/>
            <person name="Ma J."/>
        </authorList>
    </citation>
    <scope>NUCLEOTIDE SEQUENCE [LARGE SCALE GENOMIC DNA]</scope>
    <source>
        <strain evidence="2">CGMCC 1.16855</strain>
    </source>
</reference>
<name>A0ABV7BT68_9PROT</name>
<keyword evidence="2" id="KW-1185">Reference proteome</keyword>
<organism evidence="1 2">
    <name type="scientific">Falsiroseomonas tokyonensis</name>
    <dbReference type="NCBI Taxonomy" id="430521"/>
    <lineage>
        <taxon>Bacteria</taxon>
        <taxon>Pseudomonadati</taxon>
        <taxon>Pseudomonadota</taxon>
        <taxon>Alphaproteobacteria</taxon>
        <taxon>Acetobacterales</taxon>
        <taxon>Roseomonadaceae</taxon>
        <taxon>Falsiroseomonas</taxon>
    </lineage>
</organism>
<protein>
    <recommendedName>
        <fullName evidence="3">DUF1795 domain-containing protein</fullName>
    </recommendedName>
</protein>
<gene>
    <name evidence="1" type="ORF">ACFOD3_13460</name>
</gene>